<reference evidence="1" key="2">
    <citation type="journal article" date="2020" name="Nat. Commun.">
        <title>Large-scale genome sequencing of mycorrhizal fungi provides insights into the early evolution of symbiotic traits.</title>
        <authorList>
            <person name="Miyauchi S."/>
            <person name="Kiss E."/>
            <person name="Kuo A."/>
            <person name="Drula E."/>
            <person name="Kohler A."/>
            <person name="Sanchez-Garcia M."/>
            <person name="Morin E."/>
            <person name="Andreopoulos B."/>
            <person name="Barry K.W."/>
            <person name="Bonito G."/>
            <person name="Buee M."/>
            <person name="Carver A."/>
            <person name="Chen C."/>
            <person name="Cichocki N."/>
            <person name="Clum A."/>
            <person name="Culley D."/>
            <person name="Crous P.W."/>
            <person name="Fauchery L."/>
            <person name="Girlanda M."/>
            <person name="Hayes R.D."/>
            <person name="Keri Z."/>
            <person name="LaButti K."/>
            <person name="Lipzen A."/>
            <person name="Lombard V."/>
            <person name="Magnuson J."/>
            <person name="Maillard F."/>
            <person name="Murat C."/>
            <person name="Nolan M."/>
            <person name="Ohm R.A."/>
            <person name="Pangilinan J."/>
            <person name="Pereira M.F."/>
            <person name="Perotto S."/>
            <person name="Peter M."/>
            <person name="Pfister S."/>
            <person name="Riley R."/>
            <person name="Sitrit Y."/>
            <person name="Stielow J.B."/>
            <person name="Szollosi G."/>
            <person name="Zifcakova L."/>
            <person name="Stursova M."/>
            <person name="Spatafora J.W."/>
            <person name="Tedersoo L."/>
            <person name="Vaario L.M."/>
            <person name="Yamada A."/>
            <person name="Yan M."/>
            <person name="Wang P."/>
            <person name="Xu J."/>
            <person name="Bruns T."/>
            <person name="Baldrian P."/>
            <person name="Vilgalys R."/>
            <person name="Dunand C."/>
            <person name="Henrissat B."/>
            <person name="Grigoriev I.V."/>
            <person name="Hibbett D."/>
            <person name="Nagy L.G."/>
            <person name="Martin F.M."/>
        </authorList>
    </citation>
    <scope>NUCLEOTIDE SEQUENCE</scope>
    <source>
        <strain evidence="1">Prilba</strain>
    </source>
</reference>
<dbReference type="EMBL" id="WHVB01000017">
    <property type="protein sequence ID" value="KAF8474359.1"/>
    <property type="molecule type" value="Genomic_DNA"/>
</dbReference>
<dbReference type="OrthoDB" id="3255717at2759"/>
<evidence type="ECO:0000313" key="2">
    <source>
        <dbReference type="Proteomes" id="UP000759537"/>
    </source>
</evidence>
<gene>
    <name evidence="1" type="ORF">DFH94DRAFT_855569</name>
</gene>
<dbReference type="Proteomes" id="UP000759537">
    <property type="component" value="Unassembled WGS sequence"/>
</dbReference>
<reference evidence="1" key="1">
    <citation type="submission" date="2019-10" db="EMBL/GenBank/DDBJ databases">
        <authorList>
            <consortium name="DOE Joint Genome Institute"/>
            <person name="Kuo A."/>
            <person name="Miyauchi S."/>
            <person name="Kiss E."/>
            <person name="Drula E."/>
            <person name="Kohler A."/>
            <person name="Sanchez-Garcia M."/>
            <person name="Andreopoulos B."/>
            <person name="Barry K.W."/>
            <person name="Bonito G."/>
            <person name="Buee M."/>
            <person name="Carver A."/>
            <person name="Chen C."/>
            <person name="Cichocki N."/>
            <person name="Clum A."/>
            <person name="Culley D."/>
            <person name="Crous P.W."/>
            <person name="Fauchery L."/>
            <person name="Girlanda M."/>
            <person name="Hayes R."/>
            <person name="Keri Z."/>
            <person name="LaButti K."/>
            <person name="Lipzen A."/>
            <person name="Lombard V."/>
            <person name="Magnuson J."/>
            <person name="Maillard F."/>
            <person name="Morin E."/>
            <person name="Murat C."/>
            <person name="Nolan M."/>
            <person name="Ohm R."/>
            <person name="Pangilinan J."/>
            <person name="Pereira M."/>
            <person name="Perotto S."/>
            <person name="Peter M."/>
            <person name="Riley R."/>
            <person name="Sitrit Y."/>
            <person name="Stielow B."/>
            <person name="Szollosi G."/>
            <person name="Zifcakova L."/>
            <person name="Stursova M."/>
            <person name="Spatafora J.W."/>
            <person name="Tedersoo L."/>
            <person name="Vaario L.-M."/>
            <person name="Yamada A."/>
            <person name="Yan M."/>
            <person name="Wang P."/>
            <person name="Xu J."/>
            <person name="Bruns T."/>
            <person name="Baldrian P."/>
            <person name="Vilgalys R."/>
            <person name="Henrissat B."/>
            <person name="Grigoriev I.V."/>
            <person name="Hibbett D."/>
            <person name="Nagy L.G."/>
            <person name="Martin F.M."/>
        </authorList>
    </citation>
    <scope>NUCLEOTIDE SEQUENCE</scope>
    <source>
        <strain evidence="1">Prilba</strain>
    </source>
</reference>
<dbReference type="AlphaFoldDB" id="A0A9P5JZS9"/>
<keyword evidence="2" id="KW-1185">Reference proteome</keyword>
<comment type="caution">
    <text evidence="1">The sequence shown here is derived from an EMBL/GenBank/DDBJ whole genome shotgun (WGS) entry which is preliminary data.</text>
</comment>
<accession>A0A9P5JZS9</accession>
<evidence type="ECO:0000313" key="1">
    <source>
        <dbReference type="EMBL" id="KAF8474359.1"/>
    </source>
</evidence>
<organism evidence="1 2">
    <name type="scientific">Russula ochroleuca</name>
    <dbReference type="NCBI Taxonomy" id="152965"/>
    <lineage>
        <taxon>Eukaryota</taxon>
        <taxon>Fungi</taxon>
        <taxon>Dikarya</taxon>
        <taxon>Basidiomycota</taxon>
        <taxon>Agaricomycotina</taxon>
        <taxon>Agaricomycetes</taxon>
        <taxon>Russulales</taxon>
        <taxon>Russulaceae</taxon>
        <taxon>Russula</taxon>
    </lineage>
</organism>
<name>A0A9P5JZS9_9AGAM</name>
<proteinExistence type="predicted"/>
<sequence>MPSALRRSRTIRDHVVSWYTWAQNGVKRMEDLILVTGCTLVTSWAAAVFDDYTIPVDAASISLHTYEFDHGGAQFLWSNVRGNVEYHNSQFNPNDENLLSLNQCVLIREFRTKAHFLPDRIPPGTSGTPSGRS</sequence>
<protein>
    <submittedName>
        <fullName evidence="1">Uncharacterized protein</fullName>
    </submittedName>
</protein>